<evidence type="ECO:0000313" key="2">
    <source>
        <dbReference type="Proteomes" id="UP000095143"/>
    </source>
</evidence>
<comment type="caution">
    <text evidence="1">The sequence shown here is derived from an EMBL/GenBank/DDBJ whole genome shotgun (WGS) entry which is preliminary data.</text>
</comment>
<reference evidence="1 2" key="1">
    <citation type="submission" date="2016-08" db="EMBL/GenBank/DDBJ databases">
        <title>Whole genome sequence of Pseudomonas graminis strain UASWS1507, a potential biological control agent for agriculture.</title>
        <authorList>
            <person name="Crovadore J."/>
            <person name="Calmin G."/>
            <person name="Chablais R."/>
            <person name="Cochard B."/>
            <person name="Lefort F."/>
        </authorList>
    </citation>
    <scope>NUCLEOTIDE SEQUENCE [LARGE SCALE GENOMIC DNA]</scope>
    <source>
        <strain evidence="1 2">UASWS1507</strain>
    </source>
</reference>
<dbReference type="EMBL" id="MDEN01000049">
    <property type="protein sequence ID" value="OCX25502.1"/>
    <property type="molecule type" value="Genomic_DNA"/>
</dbReference>
<protein>
    <submittedName>
        <fullName evidence="1">Uncharacterized protein</fullName>
    </submittedName>
</protein>
<sequence>MDYSLEAEIWKQAQIQLGEHGFAQVIESAVDSYRRRPGHSPLERIHVTSVGARGLLALRNTQRPGENSLNTDPLPPYATVRAAFRAHIYYALQFEIMQLGAPTDLIAGDQLARDMGL</sequence>
<dbReference type="Proteomes" id="UP000095143">
    <property type="component" value="Unassembled WGS sequence"/>
</dbReference>
<evidence type="ECO:0000313" key="1">
    <source>
        <dbReference type="EMBL" id="OCX25502.1"/>
    </source>
</evidence>
<gene>
    <name evidence="1" type="ORF">BBI10_02105</name>
</gene>
<name>A0A1C2EEN8_9PSED</name>
<proteinExistence type="predicted"/>
<organism evidence="1 2">
    <name type="scientific">Pseudomonas graminis</name>
    <dbReference type="NCBI Taxonomy" id="158627"/>
    <lineage>
        <taxon>Bacteria</taxon>
        <taxon>Pseudomonadati</taxon>
        <taxon>Pseudomonadota</taxon>
        <taxon>Gammaproteobacteria</taxon>
        <taxon>Pseudomonadales</taxon>
        <taxon>Pseudomonadaceae</taxon>
        <taxon>Pseudomonas</taxon>
    </lineage>
</organism>
<dbReference type="AlphaFoldDB" id="A0A1C2EEN8"/>
<accession>A0A1C2EEN8</accession>